<dbReference type="RefSeq" id="WP_055103952.1">
    <property type="nucleotide sequence ID" value="NZ_LLWH01000192.1"/>
</dbReference>
<feature type="domain" description="MobA-like NTP transferase" evidence="2">
    <location>
        <begin position="12"/>
        <end position="170"/>
    </location>
</feature>
<dbReference type="STRING" id="1563157.AQS70_13970"/>
<dbReference type="PANTHER" id="PTHR43777:SF1">
    <property type="entry name" value="MOLYBDENUM COFACTOR CYTIDYLYLTRANSFERASE"/>
    <property type="match status" value="1"/>
</dbReference>
<dbReference type="SUPFAM" id="SSF53448">
    <property type="entry name" value="Nucleotide-diphospho-sugar transferases"/>
    <property type="match status" value="1"/>
</dbReference>
<dbReference type="Gene3D" id="3.90.550.10">
    <property type="entry name" value="Spore Coat Polysaccharide Biosynthesis Protein SpsA, Chain A"/>
    <property type="match status" value="1"/>
</dbReference>
<evidence type="ECO:0000313" key="4">
    <source>
        <dbReference type="Proteomes" id="UP000050342"/>
    </source>
</evidence>
<protein>
    <recommendedName>
        <fullName evidence="2">MobA-like NTP transferase domain-containing protein</fullName>
    </recommendedName>
</protein>
<dbReference type="EMBL" id="LLWH01000192">
    <property type="protein sequence ID" value="KQB52559.1"/>
    <property type="molecule type" value="Genomic_DNA"/>
</dbReference>
<evidence type="ECO:0000256" key="1">
    <source>
        <dbReference type="ARBA" id="ARBA00022842"/>
    </source>
</evidence>
<accession>A0A0Q0X6B0</accession>
<dbReference type="GO" id="GO:0016779">
    <property type="term" value="F:nucleotidyltransferase activity"/>
    <property type="evidence" value="ECO:0007669"/>
    <property type="project" value="UniProtKB-ARBA"/>
</dbReference>
<evidence type="ECO:0000313" key="3">
    <source>
        <dbReference type="EMBL" id="KQB52559.1"/>
    </source>
</evidence>
<evidence type="ECO:0000259" key="2">
    <source>
        <dbReference type="Pfam" id="PF12804"/>
    </source>
</evidence>
<organism evidence="3 4">
    <name type="scientific">Pseudomonas endophytica</name>
    <dbReference type="NCBI Taxonomy" id="1563157"/>
    <lineage>
        <taxon>Bacteria</taxon>
        <taxon>Pseudomonadati</taxon>
        <taxon>Pseudomonadota</taxon>
        <taxon>Gammaproteobacteria</taxon>
        <taxon>Pseudomonadales</taxon>
        <taxon>Pseudomonadaceae</taxon>
        <taxon>Pseudomonas</taxon>
    </lineage>
</organism>
<name>A0A0Q0X6B0_9PSED</name>
<dbReference type="OrthoDB" id="5298023at2"/>
<reference evidence="3 4" key="1">
    <citation type="submission" date="2015-10" db="EMBL/GenBank/DDBJ databases">
        <title>Pseudomonas helleri sp. nov. and Pseudomonas weihenstephanensis sp. nov., isolated from raw cows milk.</title>
        <authorList>
            <person name="Von Neubeck M."/>
            <person name="Huptas C."/>
            <person name="Wenning M."/>
            <person name="Scherer S."/>
        </authorList>
    </citation>
    <scope>NUCLEOTIDE SEQUENCE [LARGE SCALE GENOMIC DNA]</scope>
    <source>
        <strain evidence="3 4">BSTT44</strain>
    </source>
</reference>
<proteinExistence type="predicted"/>
<dbReference type="InterPro" id="IPR025877">
    <property type="entry name" value="MobA-like_NTP_Trfase"/>
</dbReference>
<dbReference type="Pfam" id="PF12804">
    <property type="entry name" value="NTP_transf_3"/>
    <property type="match status" value="1"/>
</dbReference>
<keyword evidence="4" id="KW-1185">Reference proteome</keyword>
<sequence>MAEDSLIDSVAGLVLAAGVSKRFGSDKRQAYLSDDQQLLPATLTVPCAVLSDVFVVLRADDNADRLNLPDKSAPIHCQQAELGMGHSLACGIEWLLKYSNAAAVAVFLGDMPWLRETTLRHLLKEVSETRIVLPFYAGQRGHPVIFGRDFWSELAQIKGDSGGREVINRHPESQQIIELDDVGLIGDVDTPQALLDARV</sequence>
<dbReference type="AlphaFoldDB" id="A0A0Q0X6B0"/>
<keyword evidence="1" id="KW-0460">Magnesium</keyword>
<gene>
    <name evidence="3" type="ORF">AQS70_13970</name>
</gene>
<comment type="caution">
    <text evidence="3">The sequence shown here is derived from an EMBL/GenBank/DDBJ whole genome shotgun (WGS) entry which is preliminary data.</text>
</comment>
<dbReference type="InterPro" id="IPR029044">
    <property type="entry name" value="Nucleotide-diphossugar_trans"/>
</dbReference>
<dbReference type="Proteomes" id="UP000050342">
    <property type="component" value="Unassembled WGS sequence"/>
</dbReference>
<dbReference type="CDD" id="cd04182">
    <property type="entry name" value="GT_2_like_f"/>
    <property type="match status" value="1"/>
</dbReference>
<dbReference type="PANTHER" id="PTHR43777">
    <property type="entry name" value="MOLYBDENUM COFACTOR CYTIDYLYLTRANSFERASE"/>
    <property type="match status" value="1"/>
</dbReference>